<dbReference type="SUPFAM" id="SSF55874">
    <property type="entry name" value="ATPase domain of HSP90 chaperone/DNA topoisomerase II/histidine kinase"/>
    <property type="match status" value="1"/>
</dbReference>
<keyword evidence="8 16" id="KW-0418">Kinase</keyword>
<dbReference type="Gene3D" id="3.30.565.10">
    <property type="entry name" value="Histidine kinase-like ATPase, C-terminal domain"/>
    <property type="match status" value="1"/>
</dbReference>
<dbReference type="Gene3D" id="6.10.340.10">
    <property type="match status" value="1"/>
</dbReference>
<dbReference type="Gene3D" id="1.10.287.130">
    <property type="match status" value="1"/>
</dbReference>
<evidence type="ECO:0000256" key="9">
    <source>
        <dbReference type="ARBA" id="ARBA00022840"/>
    </source>
</evidence>
<evidence type="ECO:0000313" key="16">
    <source>
        <dbReference type="EMBL" id="SKA91769.1"/>
    </source>
</evidence>
<dbReference type="RefSeq" id="WP_078816874.1">
    <property type="nucleotide sequence ID" value="NZ_FUYJ01000001.1"/>
</dbReference>
<name>A0A1T4XQC6_9BACL</name>
<dbReference type="FunFam" id="3.30.565.10:FF:000006">
    <property type="entry name" value="Sensor histidine kinase WalK"/>
    <property type="match status" value="1"/>
</dbReference>
<dbReference type="InterPro" id="IPR013767">
    <property type="entry name" value="PAS_fold"/>
</dbReference>
<dbReference type="PROSITE" id="PS50112">
    <property type="entry name" value="PAS"/>
    <property type="match status" value="1"/>
</dbReference>
<evidence type="ECO:0000256" key="6">
    <source>
        <dbReference type="ARBA" id="ARBA00022679"/>
    </source>
</evidence>
<dbReference type="GO" id="GO:0005886">
    <property type="term" value="C:plasma membrane"/>
    <property type="evidence" value="ECO:0007669"/>
    <property type="project" value="UniProtKB-SubCell"/>
</dbReference>
<evidence type="ECO:0000313" key="17">
    <source>
        <dbReference type="Proteomes" id="UP000190042"/>
    </source>
</evidence>
<dbReference type="GO" id="GO:0004721">
    <property type="term" value="F:phosphoprotein phosphatase activity"/>
    <property type="evidence" value="ECO:0007669"/>
    <property type="project" value="TreeGrafter"/>
</dbReference>
<dbReference type="CDD" id="cd00082">
    <property type="entry name" value="HisKA"/>
    <property type="match status" value="1"/>
</dbReference>
<dbReference type="InterPro" id="IPR000700">
    <property type="entry name" value="PAS-assoc_C"/>
</dbReference>
<dbReference type="NCBIfam" id="NF046044">
    <property type="entry name" value="PnpS"/>
    <property type="match status" value="1"/>
</dbReference>
<keyword evidence="6" id="KW-0808">Transferase</keyword>
<keyword evidence="12" id="KW-1133">Transmembrane helix</keyword>
<dbReference type="SUPFAM" id="SSF47384">
    <property type="entry name" value="Homodimeric domain of signal transducing histidine kinase"/>
    <property type="match status" value="1"/>
</dbReference>
<keyword evidence="7" id="KW-0547">Nucleotide-binding</keyword>
<feature type="transmembrane region" description="Helical" evidence="12">
    <location>
        <begin position="7"/>
        <end position="34"/>
    </location>
</feature>
<feature type="transmembrane region" description="Helical" evidence="12">
    <location>
        <begin position="46"/>
        <end position="66"/>
    </location>
</feature>
<comment type="subcellular location">
    <subcellularLocation>
        <location evidence="2">Cell membrane</location>
        <topology evidence="2">Multi-pass membrane protein</topology>
    </subcellularLocation>
</comment>
<dbReference type="FunFam" id="1.10.287.130:FF:000008">
    <property type="entry name" value="Two-component sensor histidine kinase"/>
    <property type="match status" value="1"/>
</dbReference>
<dbReference type="AlphaFoldDB" id="A0A1T4XQC6"/>
<dbReference type="Pfam" id="PF02518">
    <property type="entry name" value="HATPase_c"/>
    <property type="match status" value="1"/>
</dbReference>
<reference evidence="17" key="1">
    <citation type="submission" date="2017-02" db="EMBL/GenBank/DDBJ databases">
        <authorList>
            <person name="Varghese N."/>
            <person name="Submissions S."/>
        </authorList>
    </citation>
    <scope>NUCLEOTIDE SEQUENCE [LARGE SCALE GENOMIC DNA]</scope>
    <source>
        <strain evidence="17">DSM 23966</strain>
    </source>
</reference>
<dbReference type="InterPro" id="IPR003594">
    <property type="entry name" value="HATPase_dom"/>
</dbReference>
<dbReference type="Proteomes" id="UP000190042">
    <property type="component" value="Unassembled WGS sequence"/>
</dbReference>
<evidence type="ECO:0000256" key="7">
    <source>
        <dbReference type="ARBA" id="ARBA00022741"/>
    </source>
</evidence>
<organism evidence="16 17">
    <name type="scientific">Sporosarcina newyorkensis</name>
    <dbReference type="NCBI Taxonomy" id="759851"/>
    <lineage>
        <taxon>Bacteria</taxon>
        <taxon>Bacillati</taxon>
        <taxon>Bacillota</taxon>
        <taxon>Bacilli</taxon>
        <taxon>Bacillales</taxon>
        <taxon>Caryophanaceae</taxon>
        <taxon>Sporosarcina</taxon>
    </lineage>
</organism>
<dbReference type="GO" id="GO:0006355">
    <property type="term" value="P:regulation of DNA-templated transcription"/>
    <property type="evidence" value="ECO:0007669"/>
    <property type="project" value="InterPro"/>
</dbReference>
<evidence type="ECO:0000256" key="1">
    <source>
        <dbReference type="ARBA" id="ARBA00000085"/>
    </source>
</evidence>
<feature type="domain" description="PAC" evidence="15">
    <location>
        <begin position="192"/>
        <end position="248"/>
    </location>
</feature>
<evidence type="ECO:0000256" key="2">
    <source>
        <dbReference type="ARBA" id="ARBA00004651"/>
    </source>
</evidence>
<dbReference type="EC" id="2.7.13.3" evidence="3"/>
<dbReference type="GO" id="GO:0016036">
    <property type="term" value="P:cellular response to phosphate starvation"/>
    <property type="evidence" value="ECO:0007669"/>
    <property type="project" value="TreeGrafter"/>
</dbReference>
<keyword evidence="12" id="KW-0812">Transmembrane</keyword>
<dbReference type="CDD" id="cd00075">
    <property type="entry name" value="HATPase"/>
    <property type="match status" value="1"/>
</dbReference>
<evidence type="ECO:0000256" key="10">
    <source>
        <dbReference type="ARBA" id="ARBA00023012"/>
    </source>
</evidence>
<dbReference type="CDD" id="cd00130">
    <property type="entry name" value="PAS"/>
    <property type="match status" value="1"/>
</dbReference>
<dbReference type="PANTHER" id="PTHR45453:SF1">
    <property type="entry name" value="PHOSPHATE REGULON SENSOR PROTEIN PHOR"/>
    <property type="match status" value="1"/>
</dbReference>
<dbReference type="InterPro" id="IPR000014">
    <property type="entry name" value="PAS"/>
</dbReference>
<evidence type="ECO:0000256" key="8">
    <source>
        <dbReference type="ARBA" id="ARBA00022777"/>
    </source>
</evidence>
<dbReference type="InterPro" id="IPR036097">
    <property type="entry name" value="HisK_dim/P_sf"/>
</dbReference>
<evidence type="ECO:0000259" key="14">
    <source>
        <dbReference type="PROSITE" id="PS50112"/>
    </source>
</evidence>
<dbReference type="SMART" id="SM00387">
    <property type="entry name" value="HATPase_c"/>
    <property type="match status" value="1"/>
</dbReference>
<feature type="domain" description="PAS" evidence="14">
    <location>
        <begin position="127"/>
        <end position="184"/>
    </location>
</feature>
<dbReference type="GO" id="GO:0005524">
    <property type="term" value="F:ATP binding"/>
    <property type="evidence" value="ECO:0007669"/>
    <property type="project" value="UniProtKB-KW"/>
</dbReference>
<evidence type="ECO:0000256" key="11">
    <source>
        <dbReference type="ARBA" id="ARBA00023136"/>
    </source>
</evidence>
<evidence type="ECO:0000256" key="5">
    <source>
        <dbReference type="ARBA" id="ARBA00022553"/>
    </source>
</evidence>
<dbReference type="InterPro" id="IPR004358">
    <property type="entry name" value="Sig_transdc_His_kin-like_C"/>
</dbReference>
<dbReference type="InterPro" id="IPR003661">
    <property type="entry name" value="HisK_dim/P_dom"/>
</dbReference>
<dbReference type="GO" id="GO:0000155">
    <property type="term" value="F:phosphorelay sensor kinase activity"/>
    <property type="evidence" value="ECO:0007669"/>
    <property type="project" value="InterPro"/>
</dbReference>
<dbReference type="InterPro" id="IPR036890">
    <property type="entry name" value="HATPase_C_sf"/>
</dbReference>
<dbReference type="Pfam" id="PF00512">
    <property type="entry name" value="HisKA"/>
    <property type="match status" value="1"/>
</dbReference>
<dbReference type="NCBIfam" id="TIGR00229">
    <property type="entry name" value="sensory_box"/>
    <property type="match status" value="1"/>
</dbReference>
<evidence type="ECO:0000256" key="3">
    <source>
        <dbReference type="ARBA" id="ARBA00012438"/>
    </source>
</evidence>
<dbReference type="InterPro" id="IPR050351">
    <property type="entry name" value="BphY/WalK/GraS-like"/>
</dbReference>
<dbReference type="PANTHER" id="PTHR45453">
    <property type="entry name" value="PHOSPHATE REGULON SENSOR PROTEIN PHOR"/>
    <property type="match status" value="1"/>
</dbReference>
<keyword evidence="11 12" id="KW-0472">Membrane</keyword>
<proteinExistence type="predicted"/>
<dbReference type="Pfam" id="PF00989">
    <property type="entry name" value="PAS"/>
    <property type="match status" value="1"/>
</dbReference>
<dbReference type="Gene3D" id="3.30.450.20">
    <property type="entry name" value="PAS domain"/>
    <property type="match status" value="1"/>
</dbReference>
<dbReference type="SMART" id="SM00388">
    <property type="entry name" value="HisKA"/>
    <property type="match status" value="1"/>
</dbReference>
<dbReference type="InterPro" id="IPR005467">
    <property type="entry name" value="His_kinase_dom"/>
</dbReference>
<gene>
    <name evidence="16" type="ORF">SAMN04244570_1194</name>
</gene>
<dbReference type="SUPFAM" id="SSF55785">
    <property type="entry name" value="PYP-like sensor domain (PAS domain)"/>
    <property type="match status" value="1"/>
</dbReference>
<evidence type="ECO:0000256" key="12">
    <source>
        <dbReference type="SAM" id="Phobius"/>
    </source>
</evidence>
<dbReference type="EMBL" id="FUYJ01000001">
    <property type="protein sequence ID" value="SKA91769.1"/>
    <property type="molecule type" value="Genomic_DNA"/>
</dbReference>
<protein>
    <recommendedName>
        <fullName evidence="3">histidine kinase</fullName>
        <ecNumber evidence="3">2.7.13.3</ecNumber>
    </recommendedName>
</protein>
<keyword evidence="4" id="KW-1003">Cell membrane</keyword>
<keyword evidence="9" id="KW-0067">ATP-binding</keyword>
<dbReference type="InterPro" id="IPR035965">
    <property type="entry name" value="PAS-like_dom_sf"/>
</dbReference>
<evidence type="ECO:0000259" key="13">
    <source>
        <dbReference type="PROSITE" id="PS50109"/>
    </source>
</evidence>
<dbReference type="PRINTS" id="PR00344">
    <property type="entry name" value="BCTRLSENSOR"/>
</dbReference>
<sequence>MKNYYSSLLAASAIILSILLIVLGIILGQFFHLFAEDVDPIIQQTYWVFLLLTLVLVFIVMMFVMAKLLQQYVQPIDHFTDIAHQLASGNYLARAQVEDGHMNQQLTITINQIARNLQENSILRAMEQERLKTLISSIGSSLLVFGRQGAVNLVNRVFEETFHRTGEDLMGKTYKDIGLPEDIEKEIEAIFLTEEVRSFQSKIRLEGDIVHLEVYGAPVIGENGNWLGIVVIMHDITELIHLEQIRKDFVANVSHELKTPVTSIKGFSEMLLDGELEDSALKKEFLEIIYKESNRLQLLIEDLLRLSSMERGSFEITSKPVNMIEVIKQSIQIVQTKLQKKDMEVVLNMPQQLIIPADHDRLVQVMVNLLNNAIAYSREETTITVSVQEVSDFVNIDVSDEGMGITSSELPRLFERFYRIDRARSRESGGTGLGLAIVKHIVEAHNGSVTVDSEIGIGTTFKVQLPVSESKQ</sequence>
<dbReference type="SMART" id="SM00091">
    <property type="entry name" value="PAS"/>
    <property type="match status" value="1"/>
</dbReference>
<dbReference type="PROSITE" id="PS50113">
    <property type="entry name" value="PAC"/>
    <property type="match status" value="1"/>
</dbReference>
<keyword evidence="5" id="KW-0597">Phosphoprotein</keyword>
<evidence type="ECO:0000256" key="4">
    <source>
        <dbReference type="ARBA" id="ARBA00022475"/>
    </source>
</evidence>
<keyword evidence="17" id="KW-1185">Reference proteome</keyword>
<dbReference type="PROSITE" id="PS50109">
    <property type="entry name" value="HIS_KIN"/>
    <property type="match status" value="1"/>
</dbReference>
<feature type="domain" description="Histidine kinase" evidence="13">
    <location>
        <begin position="252"/>
        <end position="469"/>
    </location>
</feature>
<keyword evidence="10" id="KW-0902">Two-component regulatory system</keyword>
<evidence type="ECO:0000259" key="15">
    <source>
        <dbReference type="PROSITE" id="PS50113"/>
    </source>
</evidence>
<accession>A0A1T4XQC6</accession>
<comment type="catalytic activity">
    <reaction evidence="1">
        <text>ATP + protein L-histidine = ADP + protein N-phospho-L-histidine.</text>
        <dbReference type="EC" id="2.7.13.3"/>
    </reaction>
</comment>